<organism evidence="4 5">
    <name type="scientific">Lodderomyces beijingensis</name>
    <dbReference type="NCBI Taxonomy" id="1775926"/>
    <lineage>
        <taxon>Eukaryota</taxon>
        <taxon>Fungi</taxon>
        <taxon>Dikarya</taxon>
        <taxon>Ascomycota</taxon>
        <taxon>Saccharomycotina</taxon>
        <taxon>Pichiomycetes</taxon>
        <taxon>Debaryomycetaceae</taxon>
        <taxon>Candida/Lodderomyces clade</taxon>
        <taxon>Lodderomyces</taxon>
    </lineage>
</organism>
<reference evidence="4 5" key="1">
    <citation type="submission" date="2024-03" db="EMBL/GenBank/DDBJ databases">
        <authorList>
            <person name="Brejova B."/>
        </authorList>
    </citation>
    <scope>NUCLEOTIDE SEQUENCE [LARGE SCALE GENOMIC DNA]</scope>
    <source>
        <strain evidence="4 5">CBS 14171</strain>
    </source>
</reference>
<proteinExistence type="predicted"/>
<keyword evidence="5" id="KW-1185">Reference proteome</keyword>
<feature type="domain" description="THUMP" evidence="3">
    <location>
        <begin position="139"/>
        <end position="252"/>
    </location>
</feature>
<dbReference type="SMART" id="SM00981">
    <property type="entry name" value="THUMP"/>
    <property type="match status" value="1"/>
</dbReference>
<feature type="compositionally biased region" description="Acidic residues" evidence="2">
    <location>
        <begin position="65"/>
        <end position="76"/>
    </location>
</feature>
<dbReference type="Proteomes" id="UP001497383">
    <property type="component" value="Chromosome 8"/>
</dbReference>
<dbReference type="Gene3D" id="3.30.2300.10">
    <property type="entry name" value="THUMP superfamily"/>
    <property type="match status" value="1"/>
</dbReference>
<dbReference type="EMBL" id="OZ022412">
    <property type="protein sequence ID" value="CAK9442210.1"/>
    <property type="molecule type" value="Genomic_DNA"/>
</dbReference>
<name>A0ABP0ZUB8_9ASCO</name>
<feature type="region of interest" description="Disordered" evidence="2">
    <location>
        <begin position="1"/>
        <end position="23"/>
    </location>
</feature>
<dbReference type="InterPro" id="IPR040183">
    <property type="entry name" value="THUMPD1-like"/>
</dbReference>
<dbReference type="SUPFAM" id="SSF143437">
    <property type="entry name" value="THUMP domain-like"/>
    <property type="match status" value="1"/>
</dbReference>
<dbReference type="PANTHER" id="PTHR13452:SF10">
    <property type="entry name" value="THUMP DOMAIN-CONTAINING PROTEIN 1"/>
    <property type="match status" value="1"/>
</dbReference>
<evidence type="ECO:0000259" key="3">
    <source>
        <dbReference type="PROSITE" id="PS51165"/>
    </source>
</evidence>
<feature type="region of interest" description="Disordered" evidence="2">
    <location>
        <begin position="63"/>
        <end position="86"/>
    </location>
</feature>
<dbReference type="CDD" id="cd11717">
    <property type="entry name" value="THUMP_THUMPD1_like"/>
    <property type="match status" value="1"/>
</dbReference>
<evidence type="ECO:0000256" key="2">
    <source>
        <dbReference type="SAM" id="MobiDB-lite"/>
    </source>
</evidence>
<protein>
    <recommendedName>
        <fullName evidence="3">THUMP domain-containing protein</fullName>
    </recommendedName>
</protein>
<feature type="compositionally biased region" description="Basic and acidic residues" evidence="2">
    <location>
        <begin position="1"/>
        <end position="10"/>
    </location>
</feature>
<dbReference type="Pfam" id="PF02926">
    <property type="entry name" value="THUMP"/>
    <property type="match status" value="1"/>
</dbReference>
<dbReference type="PANTHER" id="PTHR13452">
    <property type="entry name" value="THUMP DOMAIN CONTAINING PROTEIN 1-RELATED"/>
    <property type="match status" value="1"/>
</dbReference>
<accession>A0ABP0ZUB8</accession>
<evidence type="ECO:0000313" key="4">
    <source>
        <dbReference type="EMBL" id="CAK9442210.1"/>
    </source>
</evidence>
<dbReference type="InterPro" id="IPR004114">
    <property type="entry name" value="THUMP_dom"/>
</dbReference>
<evidence type="ECO:0000313" key="5">
    <source>
        <dbReference type="Proteomes" id="UP001497383"/>
    </source>
</evidence>
<sequence>MAKREHEESQGSKPKKRKFGNVSKLLDPNTAGIYATCVRRKEKLARQELMNILSEKIAEVFNLEEKDEQEEEEEEGDARNGQELSVEEKIQKELSELKESDKSKTNLLQPMELDVECVIFIKTKKPVDPQVLVQRVVRDCHDSGVKTTRYTQKLMPIVDSCTATGDEPQEQLRQLAKRVLKPHFHLDEDQKPVKFAIQVDRKNFNIMKPEEMIKVIAESVGREHGHSVDLKSYDKLILVECYKNNIGMSVVEDYLKYSKFNLQQIFDKSVE</sequence>
<dbReference type="RefSeq" id="XP_066832891.1">
    <property type="nucleotide sequence ID" value="XM_066976342.1"/>
</dbReference>
<gene>
    <name evidence="4" type="ORF">LODBEIA_P59530</name>
</gene>
<dbReference type="PROSITE" id="PS51165">
    <property type="entry name" value="THUMP"/>
    <property type="match status" value="1"/>
</dbReference>
<dbReference type="GeneID" id="92211149"/>
<evidence type="ECO:0000256" key="1">
    <source>
        <dbReference type="PROSITE-ProRule" id="PRU00529"/>
    </source>
</evidence>
<keyword evidence="1" id="KW-0694">RNA-binding</keyword>